<dbReference type="CDD" id="cd00449">
    <property type="entry name" value="PLPDE_IV"/>
    <property type="match status" value="1"/>
</dbReference>
<dbReference type="AlphaFoldDB" id="A0A1L7CUJ1"/>
<dbReference type="InterPro" id="IPR043132">
    <property type="entry name" value="BCAT-like_C"/>
</dbReference>
<dbReference type="Pfam" id="PF01063">
    <property type="entry name" value="Aminotran_4"/>
    <property type="match status" value="1"/>
</dbReference>
<dbReference type="NCBIfam" id="NF005886">
    <property type="entry name" value="PRK07849.1-1"/>
    <property type="match status" value="1"/>
</dbReference>
<proteinExistence type="inferred from homology"/>
<organism evidence="3 4">
    <name type="scientific">Corynebacterium frankenforstense DSM 45800</name>
    <dbReference type="NCBI Taxonomy" id="1437875"/>
    <lineage>
        <taxon>Bacteria</taxon>
        <taxon>Bacillati</taxon>
        <taxon>Actinomycetota</taxon>
        <taxon>Actinomycetes</taxon>
        <taxon>Mycobacteriales</taxon>
        <taxon>Corynebacteriaceae</taxon>
        <taxon>Corynebacterium</taxon>
    </lineage>
</organism>
<evidence type="ECO:0000313" key="4">
    <source>
        <dbReference type="Proteomes" id="UP000185434"/>
    </source>
</evidence>
<dbReference type="EMBL" id="CP009247">
    <property type="protein sequence ID" value="APT89504.1"/>
    <property type="molecule type" value="Genomic_DNA"/>
</dbReference>
<name>A0A1L7CUJ1_9CORY</name>
<dbReference type="KEGG" id="cfk:CFRA_09955"/>
<dbReference type="PANTHER" id="PTHR42743:SF11">
    <property type="entry name" value="AMINODEOXYCHORISMATE LYASE"/>
    <property type="match status" value="1"/>
</dbReference>
<accession>A0A1L7CUJ1</accession>
<dbReference type="RefSeq" id="WP_075664499.1">
    <property type="nucleotide sequence ID" value="NZ_CP009247.1"/>
</dbReference>
<dbReference type="InterPro" id="IPR043131">
    <property type="entry name" value="BCAT-like_N"/>
</dbReference>
<sequence>MAVPQGTRAPVIFVLEPFGGSIRRNNPNLPFIFWDDAAVTRGDGVFETLLIRDGKAANLRRHAERFRSSARLLDMPEPDAEYWARATAEAAEAWVTERGEGVDAKCVWTYTRGRASTGFPSAWLVLSDIPQKTLDQRANGVKVMTTPRGFSVDTTLPGVDEVTRGGTGPGEERRVAPWLTVGAKTLNYAANMAALRWAHAHGTDDVIYVDPRDVHPDKGPRVLEGATSTVVLAKSKKRLRTPVPGGEVLPGTTQAALFEHAEAAGWRCKARDIYLRDLKTAESVWLVSSVRVAARVLSLDGKTLEVGGDPEEVRALIEGALGS</sequence>
<dbReference type="OrthoDB" id="3199344at2"/>
<dbReference type="GO" id="GO:0046394">
    <property type="term" value="P:carboxylic acid biosynthetic process"/>
    <property type="evidence" value="ECO:0007669"/>
    <property type="project" value="UniProtKB-ARBA"/>
</dbReference>
<dbReference type="InterPro" id="IPR050571">
    <property type="entry name" value="Class-IV_PLP-Dep_Aminotrnsfr"/>
</dbReference>
<evidence type="ECO:0000256" key="2">
    <source>
        <dbReference type="SAM" id="MobiDB-lite"/>
    </source>
</evidence>
<dbReference type="Proteomes" id="UP000185434">
    <property type="component" value="Chromosome"/>
</dbReference>
<dbReference type="Gene3D" id="3.20.10.10">
    <property type="entry name" value="D-amino Acid Aminotransferase, subunit A, domain 2"/>
    <property type="match status" value="1"/>
</dbReference>
<dbReference type="STRING" id="1437875.CFRA_09955"/>
<gene>
    <name evidence="3" type="ORF">CFRA_09955</name>
</gene>
<feature type="region of interest" description="Disordered" evidence="2">
    <location>
        <begin position="152"/>
        <end position="173"/>
    </location>
</feature>
<dbReference type="InterPro" id="IPR001544">
    <property type="entry name" value="Aminotrans_IV"/>
</dbReference>
<comment type="similarity">
    <text evidence="1">Belongs to the class-IV pyridoxal-phosphate-dependent aminotransferase family.</text>
</comment>
<keyword evidence="4" id="KW-1185">Reference proteome</keyword>
<dbReference type="PANTHER" id="PTHR42743">
    <property type="entry name" value="AMINO-ACID AMINOTRANSFERASE"/>
    <property type="match status" value="1"/>
</dbReference>
<dbReference type="Gene3D" id="3.30.470.10">
    <property type="match status" value="1"/>
</dbReference>
<evidence type="ECO:0000256" key="1">
    <source>
        <dbReference type="ARBA" id="ARBA00009320"/>
    </source>
</evidence>
<reference evidence="3 4" key="1">
    <citation type="submission" date="2014-08" db="EMBL/GenBank/DDBJ databases">
        <title>Complete genome sequence of Corynebacterium frankenforstense ST18(T) (=DSM 45800(T)), isolated from raw cow milk.</title>
        <authorList>
            <person name="Ruckert C."/>
            <person name="Albersmeier A."/>
            <person name="Winkler A."/>
            <person name="Lipski A."/>
            <person name="Kalinowski J."/>
        </authorList>
    </citation>
    <scope>NUCLEOTIDE SEQUENCE [LARGE SCALE GENOMIC DNA]</scope>
    <source>
        <strain evidence="3 4">ST18</strain>
    </source>
</reference>
<dbReference type="SUPFAM" id="SSF56752">
    <property type="entry name" value="D-aminoacid aminotransferase-like PLP-dependent enzymes"/>
    <property type="match status" value="1"/>
</dbReference>
<protein>
    <submittedName>
        <fullName evidence="3">4-amino-4-deoxychorismate lyase</fullName>
    </submittedName>
</protein>
<keyword evidence="3" id="KW-0456">Lyase</keyword>
<dbReference type="InterPro" id="IPR036038">
    <property type="entry name" value="Aminotransferase-like"/>
</dbReference>
<dbReference type="GO" id="GO:0005829">
    <property type="term" value="C:cytosol"/>
    <property type="evidence" value="ECO:0007669"/>
    <property type="project" value="TreeGrafter"/>
</dbReference>
<dbReference type="GO" id="GO:0016829">
    <property type="term" value="F:lyase activity"/>
    <property type="evidence" value="ECO:0007669"/>
    <property type="project" value="UniProtKB-KW"/>
</dbReference>
<evidence type="ECO:0000313" key="3">
    <source>
        <dbReference type="EMBL" id="APT89504.1"/>
    </source>
</evidence>